<dbReference type="AlphaFoldDB" id="A0A3M0G444"/>
<sequence>MHKKSIILLVLILLTPIFMELQAQTPKELRIELREARRARKDSLQSLPVNDYISLNLVSLLPTDTPRINIGYVKSLNEKFAVGASVGIGTNALTYPYKEDYFLWEIRPEFIYNLGKRGRFQHFLGLETFYISNRETLRNSRFEPVNDQGGTIELIRYDRADFERTKYGAVINYGEYINFSSRLALRTTIGAGIRFKDNSFTNVVNPRIDQFDTDGFIISGYDREGSRLGFELNLDFQLIYKFN</sequence>
<comment type="caution">
    <text evidence="1">The sequence shown here is derived from an EMBL/GenBank/DDBJ whole genome shotgun (WGS) entry which is preliminary data.</text>
</comment>
<dbReference type="OrthoDB" id="1256349at2"/>
<protein>
    <submittedName>
        <fullName evidence="1">DUF3575 domain-containing protein</fullName>
    </submittedName>
</protein>
<proteinExistence type="predicted"/>
<name>A0A3M0G444_9FLAO</name>
<gene>
    <name evidence="1" type="ORF">EAX61_12930</name>
</gene>
<reference evidence="1 2" key="1">
    <citation type="submission" date="2018-10" db="EMBL/GenBank/DDBJ databases">
        <title>Dokdonia luteus sp. nov., isolated from sea water.</title>
        <authorList>
            <person name="Zhou L.Y."/>
            <person name="Du Z.J."/>
        </authorList>
    </citation>
    <scope>NUCLEOTIDE SEQUENCE [LARGE SCALE GENOMIC DNA]</scope>
    <source>
        <strain evidence="1 2">SH27</strain>
    </source>
</reference>
<keyword evidence="2" id="KW-1185">Reference proteome</keyword>
<dbReference type="Proteomes" id="UP000281985">
    <property type="component" value="Unassembled WGS sequence"/>
</dbReference>
<accession>A0A3M0G444</accession>
<evidence type="ECO:0000313" key="1">
    <source>
        <dbReference type="EMBL" id="RMB56962.1"/>
    </source>
</evidence>
<evidence type="ECO:0000313" key="2">
    <source>
        <dbReference type="Proteomes" id="UP000281985"/>
    </source>
</evidence>
<dbReference type="RefSeq" id="WP_121918120.1">
    <property type="nucleotide sequence ID" value="NZ_REFV01000013.1"/>
</dbReference>
<organism evidence="1 2">
    <name type="scientific">Dokdonia sinensis</name>
    <dbReference type="NCBI Taxonomy" id="2479847"/>
    <lineage>
        <taxon>Bacteria</taxon>
        <taxon>Pseudomonadati</taxon>
        <taxon>Bacteroidota</taxon>
        <taxon>Flavobacteriia</taxon>
        <taxon>Flavobacteriales</taxon>
        <taxon>Flavobacteriaceae</taxon>
        <taxon>Dokdonia</taxon>
    </lineage>
</organism>
<dbReference type="EMBL" id="REFV01000013">
    <property type="protein sequence ID" value="RMB56962.1"/>
    <property type="molecule type" value="Genomic_DNA"/>
</dbReference>